<dbReference type="GO" id="GO:0004197">
    <property type="term" value="F:cysteine-type endopeptidase activity"/>
    <property type="evidence" value="ECO:0007669"/>
    <property type="project" value="InterPro"/>
</dbReference>
<feature type="domain" description="Peptidase C14 caspase" evidence="1">
    <location>
        <begin position="668"/>
        <end position="890"/>
    </location>
</feature>
<sequence>MVGVAYNISWQSSCLFVLGTEKVCIHDFNGRIDEYVWPSKEVFTAFKQRGCFICLYSAHSLLLYDYVYSEKCRLQLDAEEFVHIDLIRLGGNDVLLVCSRDSKSIDLWGFYDGVPKKKYPFERFDECIVECSTLITYSGTLIKITLKNGRIHYLHSNKGSFQTVATLNKKPGKQSILLNFTTDVYYSEGHSYIDLYHFNGAASSESNPFQRISNLPHVGNRCSRISCRKTSSMQNIDDALIWFTSKYAVIVDFYCSHIVIPGEYTGICEIHVSLYDFSNLFGNFICCLKKDKTGINIFEWRCDKGVHMYRLLAFLELDQKIFNCVCSIDWYSGIAVYCALEDGELRRYNATMMASLPDRPAPFSKSPILKEQISHLQIQDKILLTLDESKRVHSSGSSFLIIDSNMRQLLHIDTKLPLTLNNVADLKITCRSLLSATVPERSILYILSDDQSTLTIWDSEKNTIKYHLIHLEKTIKVQKLYALSSALVFHDSDQRVHLWYIDADKTTITLERTNHLEVKSTRLVLFHQTVKKLIIYDVDKKLCGKIQVESPCDAFCFTTDEKYLFVISHDESMLQMYEVDTGKMLEKLFIENMSPLIQATNDHLFLFCNNKLLLMSITGRSSLNRDTKVSPAMCPLFEEQYWLWTHKDKPWTIMASETLPSLESSGVKRALLIGINTYKKGSQLQYCINNAQNCGTKLRDVGFHVTIGIDMNYEEMCTMIEDWVCKICPGDQALAFFSGHGTHFDDQNFLIPVDNDQLTSPTMFELRSINVHATLEKMMARHPSAAIFLLDCCFSYVIPNEAASKGVFDCGGLSSMIEVDDSLVVFACDANKTIPDRSTNNQNSIFTAHLLEHIAKPNLTIEEIMNLVCSGVMNETNGDQCPYQASSLYRRKIDLNHRNDTDMSTSVASANSITAPQQSSTQIAHYRQILEQLCSSDNFRDDVISNNDESCLVRGDDYFPLYFDHCVSAGYDFNGIRIMRGNYRYYVIDHARYCLNIVRTYQHRDIYYYIDIEDINTTFRRFRILGVLQRNFNDDANYDKVAALAAYEQLTRDESRQE</sequence>
<comment type="caution">
    <text evidence="2">The sequence shown here is derived from an EMBL/GenBank/DDBJ whole genome shotgun (WGS) entry which is preliminary data.</text>
</comment>
<evidence type="ECO:0000313" key="2">
    <source>
        <dbReference type="EMBL" id="CAF3416809.1"/>
    </source>
</evidence>
<dbReference type="PANTHER" id="PTHR22576:SF37">
    <property type="entry name" value="MUCOSA-ASSOCIATED LYMPHOID TISSUE LYMPHOMA TRANSLOCATION PROTEIN 1"/>
    <property type="match status" value="1"/>
</dbReference>
<dbReference type="InterPro" id="IPR052039">
    <property type="entry name" value="Caspase-related_regulators"/>
</dbReference>
<dbReference type="AlphaFoldDB" id="A0A818BCP4"/>
<gene>
    <name evidence="3" type="ORF">GRG538_LOCUS18337</name>
    <name evidence="2" type="ORF">TIS948_LOCUS29092</name>
</gene>
<proteinExistence type="predicted"/>
<dbReference type="Pfam" id="PF00656">
    <property type="entry name" value="Peptidase_C14"/>
    <property type="match status" value="1"/>
</dbReference>
<protein>
    <recommendedName>
        <fullName evidence="1">Peptidase C14 caspase domain-containing protein</fullName>
    </recommendedName>
</protein>
<dbReference type="InterPro" id="IPR036322">
    <property type="entry name" value="WD40_repeat_dom_sf"/>
</dbReference>
<dbReference type="SUPFAM" id="SSF50978">
    <property type="entry name" value="WD40 repeat-like"/>
    <property type="match status" value="1"/>
</dbReference>
<dbReference type="GO" id="GO:0006508">
    <property type="term" value="P:proteolysis"/>
    <property type="evidence" value="ECO:0007669"/>
    <property type="project" value="InterPro"/>
</dbReference>
<dbReference type="EMBL" id="CAJNXB010005293">
    <property type="protein sequence ID" value="CAF3416809.1"/>
    <property type="molecule type" value="Genomic_DNA"/>
</dbReference>
<dbReference type="SUPFAM" id="SSF52129">
    <property type="entry name" value="Caspase-like"/>
    <property type="match status" value="1"/>
</dbReference>
<dbReference type="PANTHER" id="PTHR22576">
    <property type="entry name" value="MUCOSA ASSOCIATED LYMPHOID TISSUE LYMPHOMA TRANSLOCATION PROTEIN 1/PARACASPASE"/>
    <property type="match status" value="1"/>
</dbReference>
<evidence type="ECO:0000259" key="1">
    <source>
        <dbReference type="Pfam" id="PF00656"/>
    </source>
</evidence>
<dbReference type="Proteomes" id="UP000663872">
    <property type="component" value="Unassembled WGS sequence"/>
</dbReference>
<dbReference type="InterPro" id="IPR029030">
    <property type="entry name" value="Caspase-like_dom_sf"/>
</dbReference>
<dbReference type="Proteomes" id="UP000663825">
    <property type="component" value="Unassembled WGS sequence"/>
</dbReference>
<evidence type="ECO:0000313" key="3">
    <source>
        <dbReference type="EMBL" id="CAF3513675.1"/>
    </source>
</evidence>
<reference evidence="2" key="1">
    <citation type="submission" date="2021-02" db="EMBL/GenBank/DDBJ databases">
        <authorList>
            <person name="Nowell W R."/>
        </authorList>
    </citation>
    <scope>NUCLEOTIDE SEQUENCE</scope>
</reference>
<accession>A0A818BCP4</accession>
<dbReference type="InterPro" id="IPR011600">
    <property type="entry name" value="Pept_C14_caspase"/>
</dbReference>
<evidence type="ECO:0000313" key="4">
    <source>
        <dbReference type="Proteomes" id="UP000663825"/>
    </source>
</evidence>
<dbReference type="InterPro" id="IPR015943">
    <property type="entry name" value="WD40/YVTN_repeat-like_dom_sf"/>
</dbReference>
<organism evidence="2 4">
    <name type="scientific">Rotaria socialis</name>
    <dbReference type="NCBI Taxonomy" id="392032"/>
    <lineage>
        <taxon>Eukaryota</taxon>
        <taxon>Metazoa</taxon>
        <taxon>Spiralia</taxon>
        <taxon>Gnathifera</taxon>
        <taxon>Rotifera</taxon>
        <taxon>Eurotatoria</taxon>
        <taxon>Bdelloidea</taxon>
        <taxon>Philodinida</taxon>
        <taxon>Philodinidae</taxon>
        <taxon>Rotaria</taxon>
    </lineage>
</organism>
<dbReference type="Gene3D" id="3.40.50.1460">
    <property type="match status" value="1"/>
</dbReference>
<dbReference type="EMBL" id="CAJNYT010002982">
    <property type="protein sequence ID" value="CAF3513675.1"/>
    <property type="molecule type" value="Genomic_DNA"/>
</dbReference>
<dbReference type="OrthoDB" id="10067718at2759"/>
<name>A0A818BCP4_9BILA</name>
<dbReference type="Gene3D" id="2.130.10.10">
    <property type="entry name" value="YVTN repeat-like/Quinoprotein amine dehydrogenase"/>
    <property type="match status" value="1"/>
</dbReference>